<name>A0ABW3TMK3_9MICO</name>
<accession>A0ABW3TMK3</accession>
<organism evidence="1 2">
    <name type="scientific">Leucobacter albus</name>
    <dbReference type="NCBI Taxonomy" id="272210"/>
    <lineage>
        <taxon>Bacteria</taxon>
        <taxon>Bacillati</taxon>
        <taxon>Actinomycetota</taxon>
        <taxon>Actinomycetes</taxon>
        <taxon>Micrococcales</taxon>
        <taxon>Microbacteriaceae</taxon>
        <taxon>Leucobacter</taxon>
    </lineage>
</organism>
<dbReference type="Pfam" id="PF14013">
    <property type="entry name" value="MT0933_antitox"/>
    <property type="match status" value="1"/>
</dbReference>
<dbReference type="RefSeq" id="WP_343959443.1">
    <property type="nucleotide sequence ID" value="NZ_BAAAKZ010000003.1"/>
</dbReference>
<evidence type="ECO:0000313" key="2">
    <source>
        <dbReference type="Proteomes" id="UP001597181"/>
    </source>
</evidence>
<sequence>MANEDLGKQAADAAAKAKDFVTENAGKAKEFVEQNADKVKEALQSDQAEEVSDKVLGSLADFANKVTGGNHADKVEEIKQKLDDSFGNEK</sequence>
<gene>
    <name evidence="1" type="ORF">ACFQ3U_02965</name>
</gene>
<keyword evidence="2" id="KW-1185">Reference proteome</keyword>
<comment type="caution">
    <text evidence="1">The sequence shown here is derived from an EMBL/GenBank/DDBJ whole genome shotgun (WGS) entry which is preliminary data.</text>
</comment>
<proteinExistence type="predicted"/>
<reference evidence="2" key="1">
    <citation type="journal article" date="2019" name="Int. J. Syst. Evol. Microbiol.">
        <title>The Global Catalogue of Microorganisms (GCM) 10K type strain sequencing project: providing services to taxonomists for standard genome sequencing and annotation.</title>
        <authorList>
            <consortium name="The Broad Institute Genomics Platform"/>
            <consortium name="The Broad Institute Genome Sequencing Center for Infectious Disease"/>
            <person name="Wu L."/>
            <person name="Ma J."/>
        </authorList>
    </citation>
    <scope>NUCLEOTIDE SEQUENCE [LARGE SCALE GENOMIC DNA]</scope>
    <source>
        <strain evidence="2">CCUG 50213</strain>
    </source>
</reference>
<dbReference type="EMBL" id="JBHTLY010000001">
    <property type="protein sequence ID" value="MFD1200854.1"/>
    <property type="molecule type" value="Genomic_DNA"/>
</dbReference>
<dbReference type="Proteomes" id="UP001597181">
    <property type="component" value="Unassembled WGS sequence"/>
</dbReference>
<dbReference type="Gene3D" id="1.20.120.20">
    <property type="entry name" value="Apolipoprotein"/>
    <property type="match status" value="1"/>
</dbReference>
<dbReference type="InterPro" id="IPR028037">
    <property type="entry name" value="Antitoxin_Rv0909/MT0933"/>
</dbReference>
<evidence type="ECO:0000313" key="1">
    <source>
        <dbReference type="EMBL" id="MFD1200854.1"/>
    </source>
</evidence>
<protein>
    <submittedName>
        <fullName evidence="1">Rv0909 family putative TA system antitoxin</fullName>
    </submittedName>
</protein>